<proteinExistence type="predicted"/>
<reference evidence="2 3" key="1">
    <citation type="submission" date="2018-06" db="EMBL/GenBank/DDBJ databases">
        <title>Genomic Encyclopedia of Type Strains, Phase IV (KMG-IV): sequencing the most valuable type-strain genomes for metagenomic binning, comparative biology and taxonomic classification.</title>
        <authorList>
            <person name="Goeker M."/>
        </authorList>
    </citation>
    <scope>NUCLEOTIDE SEQUENCE [LARGE SCALE GENOMIC DNA]</scope>
    <source>
        <strain evidence="2 3">DSM 25532</strain>
    </source>
</reference>
<name>A0A366H8R1_9BACT</name>
<protein>
    <submittedName>
        <fullName evidence="2">Uncharacterized protein DUF1318</fullName>
    </submittedName>
</protein>
<accession>A0A366H8R1</accession>
<gene>
    <name evidence="2" type="ORF">DES53_11110</name>
</gene>
<evidence type="ECO:0000313" key="3">
    <source>
        <dbReference type="Proteomes" id="UP000253426"/>
    </source>
</evidence>
<dbReference type="AlphaFoldDB" id="A0A366H8R1"/>
<comment type="caution">
    <text evidence="2">The sequence shown here is derived from an EMBL/GenBank/DDBJ whole genome shotgun (WGS) entry which is preliminary data.</text>
</comment>
<feature type="region of interest" description="Disordered" evidence="1">
    <location>
        <begin position="170"/>
        <end position="204"/>
    </location>
</feature>
<sequence length="204" mass="23177">MTQDALTPIPRKVSQAMLAFLLLGLSSCKSFKVDLQSPEPIKVDVNMRLDVYQYKGDEPEKPNEEQARYDEAQTRIRNRLAEIQTFKNNGLVGEDHRGLLFLREKPAGEWGDRVEKEVNEENEDRNLMIRHEAKASNRAMHEVQEEFWKQRTNRAFHGEWIEVAGDKPNTFKWVQSDGPREKPTADATGGNKPAAGTTQSAPGS</sequence>
<dbReference type="EMBL" id="QNRR01000011">
    <property type="protein sequence ID" value="RBP38493.1"/>
    <property type="molecule type" value="Genomic_DNA"/>
</dbReference>
<evidence type="ECO:0000313" key="2">
    <source>
        <dbReference type="EMBL" id="RBP38493.1"/>
    </source>
</evidence>
<keyword evidence="3" id="KW-1185">Reference proteome</keyword>
<dbReference type="Pfam" id="PF07027">
    <property type="entry name" value="DUF1318"/>
    <property type="match status" value="1"/>
</dbReference>
<organism evidence="2 3">
    <name type="scientific">Roseimicrobium gellanilyticum</name>
    <dbReference type="NCBI Taxonomy" id="748857"/>
    <lineage>
        <taxon>Bacteria</taxon>
        <taxon>Pseudomonadati</taxon>
        <taxon>Verrucomicrobiota</taxon>
        <taxon>Verrucomicrobiia</taxon>
        <taxon>Verrucomicrobiales</taxon>
        <taxon>Verrucomicrobiaceae</taxon>
        <taxon>Roseimicrobium</taxon>
    </lineage>
</organism>
<dbReference type="InterPro" id="IPR008309">
    <property type="entry name" value="YdbL"/>
</dbReference>
<dbReference type="RefSeq" id="WP_170157361.1">
    <property type="nucleotide sequence ID" value="NZ_QNRR01000011.1"/>
</dbReference>
<evidence type="ECO:0000256" key="1">
    <source>
        <dbReference type="SAM" id="MobiDB-lite"/>
    </source>
</evidence>
<dbReference type="Proteomes" id="UP000253426">
    <property type="component" value="Unassembled WGS sequence"/>
</dbReference>